<proteinExistence type="predicted"/>
<dbReference type="AlphaFoldDB" id="A0AAD7RI68"/>
<keyword evidence="2" id="KW-0812">Transmembrane</keyword>
<protein>
    <submittedName>
        <fullName evidence="3">Uncharacterized protein</fullName>
    </submittedName>
</protein>
<organism evidence="3 4">
    <name type="scientific">Aldrovandia affinis</name>
    <dbReference type="NCBI Taxonomy" id="143900"/>
    <lineage>
        <taxon>Eukaryota</taxon>
        <taxon>Metazoa</taxon>
        <taxon>Chordata</taxon>
        <taxon>Craniata</taxon>
        <taxon>Vertebrata</taxon>
        <taxon>Euteleostomi</taxon>
        <taxon>Actinopterygii</taxon>
        <taxon>Neopterygii</taxon>
        <taxon>Teleostei</taxon>
        <taxon>Notacanthiformes</taxon>
        <taxon>Halosauridae</taxon>
        <taxon>Aldrovandia</taxon>
    </lineage>
</organism>
<evidence type="ECO:0000313" key="3">
    <source>
        <dbReference type="EMBL" id="KAJ8384706.1"/>
    </source>
</evidence>
<gene>
    <name evidence="3" type="ORF">AAFF_G00199120</name>
</gene>
<feature type="transmembrane region" description="Helical" evidence="2">
    <location>
        <begin position="12"/>
        <end position="31"/>
    </location>
</feature>
<keyword evidence="2" id="KW-1133">Transmembrane helix</keyword>
<name>A0AAD7RI68_9TELE</name>
<feature type="region of interest" description="Disordered" evidence="1">
    <location>
        <begin position="38"/>
        <end position="88"/>
    </location>
</feature>
<keyword evidence="4" id="KW-1185">Reference proteome</keyword>
<keyword evidence="2" id="KW-0472">Membrane</keyword>
<reference evidence="3" key="1">
    <citation type="journal article" date="2023" name="Science">
        <title>Genome structures resolve the early diversification of teleost fishes.</title>
        <authorList>
            <person name="Parey E."/>
            <person name="Louis A."/>
            <person name="Montfort J."/>
            <person name="Bouchez O."/>
            <person name="Roques C."/>
            <person name="Iampietro C."/>
            <person name="Lluch J."/>
            <person name="Castinel A."/>
            <person name="Donnadieu C."/>
            <person name="Desvignes T."/>
            <person name="Floi Bucao C."/>
            <person name="Jouanno E."/>
            <person name="Wen M."/>
            <person name="Mejri S."/>
            <person name="Dirks R."/>
            <person name="Jansen H."/>
            <person name="Henkel C."/>
            <person name="Chen W.J."/>
            <person name="Zahm M."/>
            <person name="Cabau C."/>
            <person name="Klopp C."/>
            <person name="Thompson A.W."/>
            <person name="Robinson-Rechavi M."/>
            <person name="Braasch I."/>
            <person name="Lecointre G."/>
            <person name="Bobe J."/>
            <person name="Postlethwait J.H."/>
            <person name="Berthelot C."/>
            <person name="Roest Crollius H."/>
            <person name="Guiguen Y."/>
        </authorList>
    </citation>
    <scope>NUCLEOTIDE SEQUENCE</scope>
    <source>
        <strain evidence="3">NC1722</strain>
    </source>
</reference>
<sequence length="88" mass="9156">MLKYAPARGSGFIELAVAVVWLGLGVVAKGWRVKCERSSRVAPSHQPVCLTPHPPVPETRGVSGGQARNLSPALPNDSAPTHAAPPSP</sequence>
<dbReference type="Proteomes" id="UP001221898">
    <property type="component" value="Unassembled WGS sequence"/>
</dbReference>
<comment type="caution">
    <text evidence="3">The sequence shown here is derived from an EMBL/GenBank/DDBJ whole genome shotgun (WGS) entry which is preliminary data.</text>
</comment>
<evidence type="ECO:0000256" key="1">
    <source>
        <dbReference type="SAM" id="MobiDB-lite"/>
    </source>
</evidence>
<dbReference type="EMBL" id="JAINUG010000266">
    <property type="protein sequence ID" value="KAJ8384706.1"/>
    <property type="molecule type" value="Genomic_DNA"/>
</dbReference>
<evidence type="ECO:0000313" key="4">
    <source>
        <dbReference type="Proteomes" id="UP001221898"/>
    </source>
</evidence>
<evidence type="ECO:0000256" key="2">
    <source>
        <dbReference type="SAM" id="Phobius"/>
    </source>
</evidence>
<accession>A0AAD7RI68</accession>